<sequence>MHNCLVFKGMKGLQRWFLGKDKLEPFEVSGSLYSNNAESLVAGAVGGSGIVVFPTWLIGEELRAGTLKPILTDYKVSTSSEEQSINALYLETDNLAAKVRVVIDFLAKNTAPHAIGIPFRRSCSNSKTVEREWFRKIRLRLKASLSKLGTRHGSTIFSGWGNLCLVVSCSVFASAPDLKSATPVIYLADNLEEKDNLGWCIDTDGRGFSELLQAHSCKPAAEEPLDTQFRYIIESGQIRSVPYANKCMTLSDPENSTHPFGLLDCVQGQNSQQFVYDADSMEIRIHSDQSKCVLVADEAIIAGPYMSRDLIFADCKTAEATKKQWIIKN</sequence>
<dbReference type="PANTHER" id="PTHR30537:SF5">
    <property type="entry name" value="HTH-TYPE TRANSCRIPTIONAL ACTIVATOR TTDR-RELATED"/>
    <property type="match status" value="1"/>
</dbReference>
<evidence type="ECO:0000259" key="2">
    <source>
        <dbReference type="Pfam" id="PF00652"/>
    </source>
</evidence>
<protein>
    <submittedName>
        <fullName evidence="3">Transcriptional regulator</fullName>
    </submittedName>
</protein>
<dbReference type="PROSITE" id="PS50231">
    <property type="entry name" value="RICIN_B_LECTIN"/>
    <property type="match status" value="1"/>
</dbReference>
<evidence type="ECO:0000313" key="3">
    <source>
        <dbReference type="EMBL" id="GAM74811.1"/>
    </source>
</evidence>
<evidence type="ECO:0000256" key="1">
    <source>
        <dbReference type="ARBA" id="ARBA00009437"/>
    </source>
</evidence>
<dbReference type="Pfam" id="PF00652">
    <property type="entry name" value="Ricin_B_lectin"/>
    <property type="match status" value="1"/>
</dbReference>
<dbReference type="Gene3D" id="2.80.10.50">
    <property type="match status" value="1"/>
</dbReference>
<dbReference type="GO" id="GO:0006351">
    <property type="term" value="P:DNA-templated transcription"/>
    <property type="evidence" value="ECO:0007669"/>
    <property type="project" value="TreeGrafter"/>
</dbReference>
<feature type="domain" description="Ricin B lectin" evidence="2">
    <location>
        <begin position="196"/>
        <end position="299"/>
    </location>
</feature>
<comment type="similarity">
    <text evidence="1">Belongs to the LysR transcriptional regulatory family.</text>
</comment>
<gene>
    <name evidence="3" type="ORF">JCM19241_1154</name>
</gene>
<dbReference type="PANTHER" id="PTHR30537">
    <property type="entry name" value="HTH-TYPE TRANSCRIPTIONAL REGULATOR"/>
    <property type="match status" value="1"/>
</dbReference>
<name>A0A0B8Q868_9VIBR</name>
<dbReference type="SUPFAM" id="SSF53850">
    <property type="entry name" value="Periplasmic binding protein-like II"/>
    <property type="match status" value="1"/>
</dbReference>
<dbReference type="STRING" id="1481914.JCM19241_1154"/>
<accession>A0A0B8Q868</accession>
<dbReference type="InterPro" id="IPR035992">
    <property type="entry name" value="Ricin_B-like_lectins"/>
</dbReference>
<dbReference type="GO" id="GO:0003700">
    <property type="term" value="F:DNA-binding transcription factor activity"/>
    <property type="evidence" value="ECO:0007669"/>
    <property type="project" value="TreeGrafter"/>
</dbReference>
<proteinExistence type="inferred from homology"/>
<comment type="caution">
    <text evidence="3">The sequence shown here is derived from an EMBL/GenBank/DDBJ whole genome shotgun (WGS) entry which is preliminary data.</text>
</comment>
<evidence type="ECO:0000313" key="4">
    <source>
        <dbReference type="Proteomes" id="UP000031666"/>
    </source>
</evidence>
<dbReference type="Proteomes" id="UP000031666">
    <property type="component" value="Unassembled WGS sequence"/>
</dbReference>
<dbReference type="SUPFAM" id="SSF50370">
    <property type="entry name" value="Ricin B-like lectins"/>
    <property type="match status" value="1"/>
</dbReference>
<dbReference type="AlphaFoldDB" id="A0A0B8Q868"/>
<reference evidence="3 4" key="2">
    <citation type="submission" date="2015-01" db="EMBL/GenBank/DDBJ databases">
        <authorList>
            <consortium name="NBRP consortium"/>
            <person name="Sawabe T."/>
            <person name="Meirelles P."/>
            <person name="Feng G."/>
            <person name="Sayaka M."/>
            <person name="Hattori M."/>
            <person name="Ohkuma M."/>
        </authorList>
    </citation>
    <scope>NUCLEOTIDE SEQUENCE [LARGE SCALE GENOMIC DNA]</scope>
    <source>
        <strain evidence="4">JCM 19241</strain>
    </source>
</reference>
<organism evidence="3 4">
    <name type="scientific">Vibrio ishigakensis</name>
    <dbReference type="NCBI Taxonomy" id="1481914"/>
    <lineage>
        <taxon>Bacteria</taxon>
        <taxon>Pseudomonadati</taxon>
        <taxon>Pseudomonadota</taxon>
        <taxon>Gammaproteobacteria</taxon>
        <taxon>Vibrionales</taxon>
        <taxon>Vibrionaceae</taxon>
        <taxon>Vibrio</taxon>
    </lineage>
</organism>
<dbReference type="GO" id="GO:0043565">
    <property type="term" value="F:sequence-specific DNA binding"/>
    <property type="evidence" value="ECO:0007669"/>
    <property type="project" value="TreeGrafter"/>
</dbReference>
<dbReference type="InterPro" id="IPR058163">
    <property type="entry name" value="LysR-type_TF_proteobact-type"/>
</dbReference>
<dbReference type="InterPro" id="IPR000772">
    <property type="entry name" value="Ricin_B_lectin"/>
</dbReference>
<dbReference type="EMBL" id="BBSC01000003">
    <property type="protein sequence ID" value="GAM74811.1"/>
    <property type="molecule type" value="Genomic_DNA"/>
</dbReference>
<dbReference type="Gene3D" id="3.40.190.10">
    <property type="entry name" value="Periplasmic binding protein-like II"/>
    <property type="match status" value="2"/>
</dbReference>
<reference evidence="3 4" key="1">
    <citation type="submission" date="2015-01" db="EMBL/GenBank/DDBJ databases">
        <title>Vibrio sp. C94 JCM 19241 whole genome shotgun sequence.</title>
        <authorList>
            <person name="Sawabe T."/>
            <person name="Meirelles P."/>
            <person name="Feng G."/>
            <person name="Sayaka M."/>
            <person name="Hattori M."/>
            <person name="Ohkuma M."/>
        </authorList>
    </citation>
    <scope>NUCLEOTIDE SEQUENCE [LARGE SCALE GENOMIC DNA]</scope>
    <source>
        <strain evidence="4">JCM 19241</strain>
    </source>
</reference>